<reference evidence="2" key="1">
    <citation type="submission" date="2025-08" db="UniProtKB">
        <authorList>
            <consortium name="RefSeq"/>
        </authorList>
    </citation>
    <scope>IDENTIFICATION</scope>
    <source>
        <tissue evidence="2">Whole sample</tissue>
    </source>
</reference>
<accession>A0A8B8D365</accession>
<evidence type="ECO:0000313" key="2">
    <source>
        <dbReference type="RefSeq" id="XP_022321959.1"/>
    </source>
</evidence>
<dbReference type="RefSeq" id="XP_022321959.1">
    <property type="nucleotide sequence ID" value="XM_022466251.1"/>
</dbReference>
<sequence>MIGRLSLEEGFMQFASPTRNNNIRDCQKTSNYKKDRLVAGQLLQNRRETVPHLRIGWIQNGEWSSSIKQHCSRRLKEAGLVAHVDMQKPLLTAVPHRKRLQFAMAHTDWTWVDWSIMIVLGVMGQDSLSFKMMVVCL</sequence>
<protein>
    <submittedName>
        <fullName evidence="2">Uncharacterized protein LOC111123717</fullName>
    </submittedName>
</protein>
<name>A0A8B8D365_CRAVI</name>
<gene>
    <name evidence="2" type="primary">LOC111123717</name>
</gene>
<keyword evidence="1" id="KW-1185">Reference proteome</keyword>
<proteinExistence type="predicted"/>
<organism evidence="1 2">
    <name type="scientific">Crassostrea virginica</name>
    <name type="common">Eastern oyster</name>
    <dbReference type="NCBI Taxonomy" id="6565"/>
    <lineage>
        <taxon>Eukaryota</taxon>
        <taxon>Metazoa</taxon>
        <taxon>Spiralia</taxon>
        <taxon>Lophotrochozoa</taxon>
        <taxon>Mollusca</taxon>
        <taxon>Bivalvia</taxon>
        <taxon>Autobranchia</taxon>
        <taxon>Pteriomorphia</taxon>
        <taxon>Ostreida</taxon>
        <taxon>Ostreoidea</taxon>
        <taxon>Ostreidae</taxon>
        <taxon>Crassostrea</taxon>
    </lineage>
</organism>
<dbReference type="KEGG" id="cvn:111123717"/>
<evidence type="ECO:0000313" key="1">
    <source>
        <dbReference type="Proteomes" id="UP000694844"/>
    </source>
</evidence>
<dbReference type="GeneID" id="111123717"/>
<dbReference type="Proteomes" id="UP000694844">
    <property type="component" value="Chromosome 3"/>
</dbReference>
<dbReference type="AlphaFoldDB" id="A0A8B8D365"/>
<dbReference type="OrthoDB" id="6157257at2759"/>